<dbReference type="Gene3D" id="6.20.350.10">
    <property type="match status" value="2"/>
</dbReference>
<dbReference type="Gene3D" id="1.10.490.160">
    <property type="match status" value="1"/>
</dbReference>
<evidence type="ECO:0000256" key="2">
    <source>
        <dbReference type="ARBA" id="ARBA00022448"/>
    </source>
</evidence>
<dbReference type="InterPro" id="IPR043136">
    <property type="entry name" value="B30.2/SPRY_sf"/>
</dbReference>
<feature type="region of interest" description="Disordered" evidence="14">
    <location>
        <begin position="4561"/>
        <end position="4595"/>
    </location>
</feature>
<feature type="transmembrane region" description="Helical" evidence="15">
    <location>
        <begin position="4668"/>
        <end position="4687"/>
    </location>
</feature>
<evidence type="ECO:0000313" key="19">
    <source>
        <dbReference type="Proteomes" id="UP000594454"/>
    </source>
</evidence>
<dbReference type="GO" id="GO:0030018">
    <property type="term" value="C:Z disc"/>
    <property type="evidence" value="ECO:0007669"/>
    <property type="project" value="TreeGrafter"/>
</dbReference>
<evidence type="ECO:0000256" key="1">
    <source>
        <dbReference type="ARBA" id="ARBA00004326"/>
    </source>
</evidence>
<dbReference type="PRINTS" id="PR00795">
    <property type="entry name" value="RYANODINER"/>
</dbReference>
<dbReference type="SUPFAM" id="SSF49899">
    <property type="entry name" value="Concanavalin A-like lectins/glucanases"/>
    <property type="match status" value="2"/>
</dbReference>
<evidence type="ECO:0000259" key="17">
    <source>
        <dbReference type="PROSITE" id="PS50919"/>
    </source>
</evidence>
<feature type="domain" description="B30.2/SPRY" evidence="16">
    <location>
        <begin position="1449"/>
        <end position="1674"/>
    </location>
</feature>
<dbReference type="PANTHER" id="PTHR46399:SF8">
    <property type="entry name" value="B30.2_SPRY DOMAIN-CONTAINING PROTEIN"/>
    <property type="match status" value="1"/>
</dbReference>
<keyword evidence="4" id="KW-0107">Calcium channel</keyword>
<evidence type="ECO:0000256" key="10">
    <source>
        <dbReference type="ARBA" id="ARBA00023065"/>
    </source>
</evidence>
<dbReference type="GO" id="GO:0033017">
    <property type="term" value="C:sarcoplasmic reticulum membrane"/>
    <property type="evidence" value="ECO:0007669"/>
    <property type="project" value="UniProtKB-SubCell"/>
</dbReference>
<evidence type="ECO:0000313" key="18">
    <source>
        <dbReference type="EMBL" id="CAD7087946.1"/>
    </source>
</evidence>
<dbReference type="FunFam" id="1.10.287.70:FF:000017">
    <property type="entry name" value="ryanodine receptor isoform X2"/>
    <property type="match status" value="1"/>
</dbReference>
<feature type="region of interest" description="Disordered" evidence="14">
    <location>
        <begin position="1422"/>
        <end position="1452"/>
    </location>
</feature>
<dbReference type="InterPro" id="IPR003877">
    <property type="entry name" value="SPRY_dom"/>
</dbReference>
<dbReference type="PROSITE" id="PS50188">
    <property type="entry name" value="B302_SPRY"/>
    <property type="match status" value="3"/>
</dbReference>
<dbReference type="InterPro" id="IPR016093">
    <property type="entry name" value="MIR_motif"/>
</dbReference>
<feature type="domain" description="MIR" evidence="17">
    <location>
        <begin position="94"/>
        <end position="148"/>
    </location>
</feature>
<keyword evidence="12" id="KW-1071">Ligand-gated ion channel</keyword>
<dbReference type="InterPro" id="IPR001870">
    <property type="entry name" value="B30.2/SPRY"/>
</dbReference>
<dbReference type="Pfam" id="PF02026">
    <property type="entry name" value="RyR"/>
    <property type="match status" value="4"/>
</dbReference>
<dbReference type="Gene3D" id="1.10.238.10">
    <property type="entry name" value="EF-hand"/>
    <property type="match status" value="1"/>
</dbReference>
<evidence type="ECO:0000259" key="16">
    <source>
        <dbReference type="PROSITE" id="PS50188"/>
    </source>
</evidence>
<dbReference type="InterPro" id="IPR014821">
    <property type="entry name" value="Ins145_P3_rcpt"/>
</dbReference>
<dbReference type="GO" id="GO:0014808">
    <property type="term" value="P:release of sequestered calcium ion into cytosol by sarcoplasmic reticulum"/>
    <property type="evidence" value="ECO:0007669"/>
    <property type="project" value="TreeGrafter"/>
</dbReference>
<dbReference type="Gene3D" id="1.10.287.70">
    <property type="match status" value="1"/>
</dbReference>
<dbReference type="InterPro" id="IPR000699">
    <property type="entry name" value="RIH_dom"/>
</dbReference>
<dbReference type="PROSITE" id="PS00018">
    <property type="entry name" value="EF_HAND_1"/>
    <property type="match status" value="1"/>
</dbReference>
<gene>
    <name evidence="18" type="ORF">HERILL_LOCUS10618</name>
</gene>
<dbReference type="Pfam" id="PF02815">
    <property type="entry name" value="MIR"/>
    <property type="match status" value="1"/>
</dbReference>
<keyword evidence="7" id="KW-0106">Calcium</keyword>
<evidence type="ECO:0000256" key="5">
    <source>
        <dbReference type="ARBA" id="ARBA00022692"/>
    </source>
</evidence>
<feature type="compositionally biased region" description="Acidic residues" evidence="14">
    <location>
        <begin position="3877"/>
        <end position="3892"/>
    </location>
</feature>
<dbReference type="FunCoup" id="A0A7R8YZN5">
    <property type="interactions" value="279"/>
</dbReference>
<dbReference type="SUPFAM" id="SSF82109">
    <property type="entry name" value="MIR domain"/>
    <property type="match status" value="2"/>
</dbReference>
<dbReference type="InterPro" id="IPR035761">
    <property type="entry name" value="SPRY1_RyR"/>
</dbReference>
<dbReference type="InterPro" id="IPR013333">
    <property type="entry name" value="Ryan_recept"/>
</dbReference>
<dbReference type="FunFam" id="2.60.120.920:FF:000002">
    <property type="entry name" value="ryanodine receptor isoform X2"/>
    <property type="match status" value="1"/>
</dbReference>
<dbReference type="CDD" id="cd12877">
    <property type="entry name" value="SPRY1_RyR"/>
    <property type="match status" value="1"/>
</dbReference>
<dbReference type="SMART" id="SM00472">
    <property type="entry name" value="MIR"/>
    <property type="match status" value="4"/>
</dbReference>
<reference evidence="18 19" key="1">
    <citation type="submission" date="2020-11" db="EMBL/GenBank/DDBJ databases">
        <authorList>
            <person name="Wallbank WR R."/>
            <person name="Pardo Diaz C."/>
            <person name="Kozak K."/>
            <person name="Martin S."/>
            <person name="Jiggins C."/>
            <person name="Moest M."/>
            <person name="Warren A I."/>
            <person name="Generalovic N T."/>
            <person name="Byers J.R.P. K."/>
            <person name="Montejo-Kovacevich G."/>
            <person name="Yen C E."/>
        </authorList>
    </citation>
    <scope>NUCLEOTIDE SEQUENCE [LARGE SCALE GENOMIC DNA]</scope>
</reference>
<dbReference type="InParanoid" id="A0A7R8YZN5"/>
<dbReference type="GO" id="GO:0005219">
    <property type="term" value="F:ryanodine-sensitive calcium-release channel activity"/>
    <property type="evidence" value="ECO:0007669"/>
    <property type="project" value="InterPro"/>
</dbReference>
<dbReference type="Gene3D" id="2.80.10.50">
    <property type="match status" value="2"/>
</dbReference>
<dbReference type="CDD" id="cd23278">
    <property type="entry name" value="beta-trefoil_MIR_RyR"/>
    <property type="match status" value="1"/>
</dbReference>
<dbReference type="Proteomes" id="UP000594454">
    <property type="component" value="Chromosome 4"/>
</dbReference>
<feature type="region of interest" description="Disordered" evidence="14">
    <location>
        <begin position="3603"/>
        <end position="3624"/>
    </location>
</feature>
<feature type="compositionally biased region" description="Basic and acidic residues" evidence="14">
    <location>
        <begin position="1442"/>
        <end position="1452"/>
    </location>
</feature>
<evidence type="ECO:0000256" key="14">
    <source>
        <dbReference type="SAM" id="MobiDB-lite"/>
    </source>
</evidence>
<dbReference type="InterPro" id="IPR013662">
    <property type="entry name" value="RIH_assoc-dom"/>
</dbReference>
<dbReference type="FunFam" id="1.10.238.10:FF:000132">
    <property type="entry name" value="Ryanodine receptor 44F"/>
    <property type="match status" value="1"/>
</dbReference>
<dbReference type="InterPro" id="IPR013320">
    <property type="entry name" value="ConA-like_dom_sf"/>
</dbReference>
<dbReference type="GO" id="GO:0006941">
    <property type="term" value="P:striated muscle contraction"/>
    <property type="evidence" value="ECO:0007669"/>
    <property type="project" value="TreeGrafter"/>
</dbReference>
<feature type="region of interest" description="Disordered" evidence="14">
    <location>
        <begin position="3874"/>
        <end position="3900"/>
    </location>
</feature>
<feature type="domain" description="B30.2/SPRY" evidence="16">
    <location>
        <begin position="1032"/>
        <end position="1217"/>
    </location>
</feature>
<dbReference type="SUPFAM" id="SSF100909">
    <property type="entry name" value="IP3 receptor type 1 binding core, domain 2"/>
    <property type="match status" value="1"/>
</dbReference>
<dbReference type="InterPro" id="IPR035910">
    <property type="entry name" value="RyR/IP3R_RIH_dom_sf"/>
</dbReference>
<name>A0A7R8YZN5_HERIL</name>
<dbReference type="Pfam" id="PF01365">
    <property type="entry name" value="RYDR_ITPR"/>
    <property type="match status" value="2"/>
</dbReference>
<dbReference type="GO" id="GO:0006874">
    <property type="term" value="P:intracellular calcium ion homeostasis"/>
    <property type="evidence" value="ECO:0007669"/>
    <property type="project" value="InterPro"/>
</dbReference>
<dbReference type="FunFam" id="2.80.10.50:FF:000021">
    <property type="entry name" value="Ryanodine receptor, isoform F"/>
    <property type="match status" value="1"/>
</dbReference>
<dbReference type="FunFam" id="1.25.10.30:FF:000002">
    <property type="entry name" value="ryanodine receptor isoform X2"/>
    <property type="match status" value="1"/>
</dbReference>
<dbReference type="FunFam" id="2.60.120.920:FF:000003">
    <property type="entry name" value="ryanodine receptor isoform X2"/>
    <property type="match status" value="1"/>
</dbReference>
<keyword evidence="3" id="KW-0109">Calcium transport</keyword>
<dbReference type="FunFam" id="2.80.10.50:FF:000022">
    <property type="entry name" value="Ryanodine receptor, isoform E"/>
    <property type="match status" value="1"/>
</dbReference>
<evidence type="ECO:0000256" key="3">
    <source>
        <dbReference type="ARBA" id="ARBA00022568"/>
    </source>
</evidence>
<feature type="transmembrane region" description="Helical" evidence="15">
    <location>
        <begin position="4474"/>
        <end position="4494"/>
    </location>
</feature>
<dbReference type="SMART" id="SM00449">
    <property type="entry name" value="SPRY"/>
    <property type="match status" value="3"/>
</dbReference>
<dbReference type="Pfam" id="PF06459">
    <property type="entry name" value="RR_TM4-6"/>
    <property type="match status" value="1"/>
</dbReference>
<dbReference type="CDD" id="cd12878">
    <property type="entry name" value="SPRY2_RyR"/>
    <property type="match status" value="1"/>
</dbReference>
<feature type="domain" description="B30.2/SPRY" evidence="16">
    <location>
        <begin position="577"/>
        <end position="803"/>
    </location>
</feature>
<dbReference type="Pfam" id="PF00622">
    <property type="entry name" value="SPRY"/>
    <property type="match status" value="3"/>
</dbReference>
<keyword evidence="6" id="KW-0677">Repeat</keyword>
<dbReference type="InterPro" id="IPR036300">
    <property type="entry name" value="MIR_dom_sf"/>
</dbReference>
<dbReference type="InterPro" id="IPR035764">
    <property type="entry name" value="SPRY2_RyR"/>
</dbReference>
<dbReference type="Pfam" id="PF21119">
    <property type="entry name" value="RYDR_Jsol"/>
    <property type="match status" value="1"/>
</dbReference>
<dbReference type="CDD" id="cd12879">
    <property type="entry name" value="SPRY3_RyR"/>
    <property type="match status" value="1"/>
</dbReference>
<dbReference type="InterPro" id="IPR005821">
    <property type="entry name" value="Ion_trans_dom"/>
</dbReference>
<keyword evidence="11 15" id="KW-0472">Membrane</keyword>
<dbReference type="FunFam" id="1.10.490.160:FF:000003">
    <property type="entry name" value="Ryanodine receptor, isoform E"/>
    <property type="match status" value="1"/>
</dbReference>
<feature type="region of interest" description="Disordered" evidence="14">
    <location>
        <begin position="1363"/>
        <end position="1396"/>
    </location>
</feature>
<feature type="compositionally biased region" description="Basic and acidic residues" evidence="14">
    <location>
        <begin position="1363"/>
        <end position="1376"/>
    </location>
</feature>
<dbReference type="Gene3D" id="1.25.10.30">
    <property type="entry name" value="IP3 receptor type 1 binding core, RIH domain"/>
    <property type="match status" value="1"/>
</dbReference>
<dbReference type="InterPro" id="IPR003032">
    <property type="entry name" value="Ryanodine_rcpt"/>
</dbReference>
<keyword evidence="19" id="KW-1185">Reference proteome</keyword>
<dbReference type="PANTHER" id="PTHR46399">
    <property type="entry name" value="B30.2/SPRY DOMAIN-CONTAINING PROTEIN"/>
    <property type="match status" value="1"/>
</dbReference>
<evidence type="ECO:0000256" key="11">
    <source>
        <dbReference type="ARBA" id="ARBA00023136"/>
    </source>
</evidence>
<comment type="subcellular location">
    <subcellularLocation>
        <location evidence="1">Sarcoplasmic reticulum membrane</location>
        <topology evidence="1">Multi-pass membrane protein</topology>
    </subcellularLocation>
</comment>
<dbReference type="InterPro" id="IPR009460">
    <property type="entry name" value="Ryanrecept_TM4-6"/>
</dbReference>
<evidence type="ECO:0000256" key="4">
    <source>
        <dbReference type="ARBA" id="ARBA00022673"/>
    </source>
</evidence>
<dbReference type="GO" id="GO:0042383">
    <property type="term" value="C:sarcolemma"/>
    <property type="evidence" value="ECO:0007669"/>
    <property type="project" value="TreeGrafter"/>
</dbReference>
<protein>
    <recommendedName>
        <fullName evidence="20">Ryanodine receptor</fullName>
    </recommendedName>
</protein>
<feature type="transmembrane region" description="Helical" evidence="15">
    <location>
        <begin position="4937"/>
        <end position="4959"/>
    </location>
</feature>
<dbReference type="Pfam" id="PF00520">
    <property type="entry name" value="Ion_trans"/>
    <property type="match status" value="1"/>
</dbReference>
<dbReference type="OrthoDB" id="300855at2759"/>
<dbReference type="PROSITE" id="PS50919">
    <property type="entry name" value="MIR"/>
    <property type="match status" value="1"/>
</dbReference>
<dbReference type="GO" id="GO:0034704">
    <property type="term" value="C:calcium channel complex"/>
    <property type="evidence" value="ECO:0007669"/>
    <property type="project" value="TreeGrafter"/>
</dbReference>
<feature type="compositionally biased region" description="Basic residues" evidence="14">
    <location>
        <begin position="3608"/>
        <end position="3619"/>
    </location>
</feature>
<evidence type="ECO:0000256" key="9">
    <source>
        <dbReference type="ARBA" id="ARBA00022989"/>
    </source>
</evidence>
<keyword evidence="9 15" id="KW-1133">Transmembrane helix</keyword>
<evidence type="ECO:0000256" key="12">
    <source>
        <dbReference type="ARBA" id="ARBA00023286"/>
    </source>
</evidence>
<proteinExistence type="predicted"/>
<keyword evidence="13" id="KW-0407">Ion channel</keyword>
<organism evidence="18 19">
    <name type="scientific">Hermetia illucens</name>
    <name type="common">Black soldier fly</name>
    <dbReference type="NCBI Taxonomy" id="343691"/>
    <lineage>
        <taxon>Eukaryota</taxon>
        <taxon>Metazoa</taxon>
        <taxon>Ecdysozoa</taxon>
        <taxon>Arthropoda</taxon>
        <taxon>Hexapoda</taxon>
        <taxon>Insecta</taxon>
        <taxon>Pterygota</taxon>
        <taxon>Neoptera</taxon>
        <taxon>Endopterygota</taxon>
        <taxon>Diptera</taxon>
        <taxon>Brachycera</taxon>
        <taxon>Stratiomyomorpha</taxon>
        <taxon>Stratiomyidae</taxon>
        <taxon>Hermetiinae</taxon>
        <taxon>Hermetia</taxon>
    </lineage>
</organism>
<evidence type="ECO:0000256" key="13">
    <source>
        <dbReference type="ARBA" id="ARBA00023303"/>
    </source>
</evidence>
<dbReference type="InterPro" id="IPR018247">
    <property type="entry name" value="EF_Hand_1_Ca_BS"/>
</dbReference>
<dbReference type="Gene3D" id="2.60.120.920">
    <property type="match status" value="3"/>
</dbReference>
<keyword evidence="2" id="KW-0813">Transport</keyword>
<dbReference type="Pfam" id="PF08454">
    <property type="entry name" value="RIH_assoc"/>
    <property type="match status" value="1"/>
</dbReference>
<dbReference type="EMBL" id="LR899012">
    <property type="protein sequence ID" value="CAD7087946.1"/>
    <property type="molecule type" value="Genomic_DNA"/>
</dbReference>
<evidence type="ECO:0000256" key="7">
    <source>
        <dbReference type="ARBA" id="ARBA00022837"/>
    </source>
</evidence>
<accession>A0A7R8YZN5</accession>
<dbReference type="InterPro" id="IPR011992">
    <property type="entry name" value="EF-hand-dom_pair"/>
</dbReference>
<dbReference type="InterPro" id="IPR015925">
    <property type="entry name" value="Ryanodine_IP3_receptor"/>
</dbReference>
<sequence length="5141" mass="582351">MAEAEGGSEQDDVSFLRTEDMVCLSCTATGERVCLAAEGFGNRHCFLENIADKNVPPDLSQCVFVIEQALSVRALQELVTAAGSETGKGTGSGHRTLLYGNAILLRHHNSDMYLACLSTSSSNDKLSFDVGLQEHSQGEACWWTVHPASKQRSEGEKVRVGDDLILVSVATERYLHTTKENDLSVVNASFHVTHWSVQPYGTGISRMKYVGYVFGGDVLRFFHGGDECLTIPSTWTKEIGQNIVIYEGGSVMSQARSLWRLELARTKWTGGFINWYHPMRIRHITTGRYLGVNENNELVLLRREEATISSSTFCLRQEKDDQKVVLEDKDLEIIGSPIIKYGDSTVIVQHSESGLWLSYKSYETKKKGVGKVEEKQAILHEEGKMDDGLDFSRSQEEESKTARVIRKCSSLFTSFINGLETLQGNRRHSMFFHTVNLGEMVMCLEDLINYFSQPDDDMEHEEKQNRFRALRNRQDLFQEEGVLNLILEAIDKINVITSQGFLASFLAGDEMGQSWDLISTYLYQLLAAIIKGNHTNCAQFANSNRLNWLFSRLGSQASSEGSGMLDVLHCVLIDSPEALNMMRDEHIKVIISLLEKHGRDPKVLDVLCSLCVGNGVAVRSSQNNICDYLLPGKNLLLQTQLVDHVASIRPNIFVGRVQGSAMYQKWYFEVTMDHIEQTTHMMPHLRIGWANTSGYVPYPGGGKKWGGNGVGDDLYSFGFDGAFLWTGGRKTPVVNQEPIEPYIRKSDVIGVALDLTVPIITFTFNGAKVRGSFRNFNLDGMFFPVMSCSSKISCRFLLGGDHGRLKYAPPLGFSPLVQCLMPHQILSLDPCFYFGNLNKNVLAGPWLVEDDTAFVPSPVDTSEILLPSSVDSIKEKLAENIHEMWALNKIEAGWSWGEHRDDLHRIHPCLTQFEKLPAPEKRYDCQLAVQTLKTIIALGYYITVDKPPARIRPIRLPNEPFMQANGYKPAPLDLSAVTLSPKLEELVDQLAENTHNLWAKERIQQGWTYGLNEDSDNLRSPHLVPYSKVDEAIKKANRDTASETVRTLLVYGYNLDPPTGEGNEALVAEALRLKHAAFRTYRVERNYAVTSGKWYFEFEVLTAGPMRVGWARADCHPGTMLGSDDSTWAFDGYNVTKIHGGTVEHFGIRYEVGDVIGCFIDVKDQIISFSLNGELLMDALGGETTFAEVSAEGVGFVPACTLGVGQKARLTYGQNVDSLKYFTTCGLQEGYEPFCVNMRRAVTHWYTKDQPIFENTEDMPDCRIDVTRIPAGADTPPCLKISHNTFETMEKANWEFLRLSLPVTCNSTFIDEQEKSHRWNDIKLRQYRLMAEAENQNIASPAHIDHIMKSGFTMNDLKSLHRSYPEEHAEPEDHLLRTQTSPARPPRKGSLSRNITFETPMYNGINGRLERSSSALDMNHIIEQPDDKKKRGRSPFKFFSKKSRDQSKEKAKAAEYMERRNTVTHGRNVVHSSITTRPPTVRISDTELRMQAQSQQAAERSKTLTTTNLGSQGIESSGNEIFDAECLKLMNEYFYGVRIYPGQDPTHVYVGWVTTQFNLHSKEFNKEKVRCASVVLEGDYEQILDRINRQSCYMVRTDELFNETTQDASGKGASQGMFIGCFVDTSTGIIRFTCEGKETSHRWMMEPDTKLFPAIFVEATSKEILQIELGRTATTLPLSAAVLPTSDKHLNPQFPPRLKVQCLKPYQWARVPNQFLQVHALKLSDIRGWSMLCEDPVSMLALHIPEEDRCIDILELIEMEKLLSFHAHTLTLYAALCYQSNFRAAHALCQHVDQKQLLYAIKSEYMSGPLRQGFYDLLIALHLESHATTMEVCKNEFIIPLGQELKDLYGEPEMSHSLRSLKTESVKPQLRMTEIAPPNNHNHTPVQSTIVAPSVSSEPIPNIDQLYSPKFPLDVVREFVMEALSEAVEVNQIHNRDPIGWSNENLFLPLLKLTDRLLLVGVVTDEDVEKLLIMIDPETWDPTFQKDGKDEHRKGLLTMKMAEGAKLQMCYLLHHLYDIQLRHRTESIIAFSHDFVGDLQSDQLRRYIEIKQSDLPSALAAKKTKEFRCPPREQMNFILNFKNLEADDTENCTCGLELRTGLKEFHDDLMKKVSLNALQEPEEPENAIVESVKTGPITKLYNLINAVKELEEGPKEPEVPEKKTPEEVFRKVLIKTIVQWAEESQIETPKLVREMFSLLVRQYDTVGELVRALEKTYVISSKTKEDVAEMWVGLSQIRALLPVQMSQEEEELMRKRLWKLVNNHTFFQHPDLIRILRVHENVMAVMMNTLGRRAQAQSDAPVQSEGTEVATKEKDTSHEMVVACCRFLCYFCRTSRQNQKAMFDHFDFLLDNSNILLSRPSLRGSTPLDVAYSSLMENTELALALREHYLEKIAVYLSRCGLQSNSELVEKGYPDLGWDPVEGERYLDFLRFCVWVNGESVEENANLVIRLLIRRPECLGPALRGEGEGLLRAIIDANKMSERIADRRKMQDEAEGTISGLNFTHPLPEGDEDEDYIDTGAAILNFYCTLVDLLGRCAPDAAVIEQGKNESLRARAILRSLVPLEDLQGVLSLRFTLSTPAPGEEKPKSDMPSGLIPGNKQSIVLFLERVYGIETKELFYKLLEEAFLPDLRTATMLDKNDGSESDMALSMNRYIGNSILPLLIKHSKFYNEAENYASLLDATLHTVYRLSKNRMLTKGQREAVSDFLVALTSQMQPAMLLKLLRKLTVDVSKLSEYTTVALRLLTLHYDRCAKYYGSSQGQGAYGASSDEEKRLTMLLFSNIFDSLSNMDYDPELFGKALPCLIAIGCALPPDYSLCKNTEEDCYGRHSGAPDQPQYNPQPINTTTVQLDNDLNSIIQKFSEHYHDSWASRKLEAGWVHGESWSDVQKTHPRLKPYSSLNDYEKERYREPVRESMKALLAIGWTIEHSDVDLPMNNRGSMRRQSKHQLDFQSETATPFNYNPHPVDMTNLTLSREMQNMAERLAENSHDIWAKKKKEELNTCGGSIHPQLVPYDLLTDKEKRKDRERSQEFLKYLQYQGYKLHKPSKGGIVEGELGAVQASVELRFSYSLLEKLIAYLDRATINMKILKPSATFSRRSSFKTSSRDIKFFSKVVLPLMEKYFSTHRNYFIAVATATNNIGAASLKEKEMVASIFCKLASLLRNRMSAFGPDVRITVRCLQVLVKGIDAKSLTKNCPEFIRTSMLTFFNNTADDLTQTIANLQDGRYSYLRGTHLKTSTSLSYVNTVILPVLTAMFDHLAACDYGSDLLLDEIQVASYKILAALYMLGTDLTLTRERKYLKTELERHRPNLGSCLGAFSSTFPVAFLEPHLNKHNQFSLLNRIADHSLEAQDILVRMESSMPNLEAILQEVDQFVESDKTYHDVPHIIDVILPLLCAYLPFWWAQGPDNVSPTSGNHVTMVTADHMNHLLKNVLKLIKKNIGNENAPWMTRIAAYTQQIIINSSEELLKDPFLPLAERVKKRTETMFHKEESLRGFIKSATDDTSQVETQIQEDWQLLVRDIYSFYPLLIKYVDLQRNHWLKDNVPEAEELYNYVAEIFNIWSKSQYFLKEEQNFISTNEIDNMALIMPTATRRSATVVDGAPVTGGKVKKKKKHRDKKRDKDKEVQASLMVACLKRLLPVGLNLFAGREQELVQHCKDRYLKKMPEYEVIEFARTQLTLPDKLDPADEMSWQHYLYSKLGKKEATIEEIAEKASAATGEKKSEKAKIEDTVDRIVAMAKVLYGLHMIDHPQQQSRNVYRSVVSIQRKRAVIACFRQTSLHSLPRHRACNIFARSYYEQWLQEENVGQEVMIEDLTQSFEDAEKAKKEETDEEGKPDPLTQLVTTFCRGAMTERSGALQEDPLYMSYAQIAAKSCGEEDEEGGDEEGGEEGEGTSIHEQEMEKQKLLFHQARLANRGVAEMVLLHISASKGLPSDMVMTTLNLGIAILRGGNIDIQMGMLNHLKEKKDVGFFTSIAGLMNSCSVLDLDAFERNTKAEEYIPSAGAGLGVGSEGAAGEKNMHDAEFTCALFRFIQLTCEGHNLEWQNYLRTQAGNTTTVNVVICTVDYLLRLQESIMDFYWHYSSKEIIDPAGKANFFKAIEVASQVFNTLTEVIQGPCPLNQQALAHSRLWDAVGGFLFLFSHMQEKLSKHSSQVDLLKELLNLQKDMITMMLSMLEGNVVNGTIGKQMVDTLVESASNVELILKYFDMFLKLKDLIESASFQEVDPNSEGWVTPKDFREKMEQQKSYTTEEMDFLLACCERNHDGKIDYVGFVDRFHEPSKEIGFNLAVLLTNLSEHMPNEPRLARFLETAGSVLNYFEPFLGRIEILGSSKRIERVYFEIKESNIEQWEKPQIKESKRAFFYSIVTEGGDKEKLEAFVNFCEDAIFEMTHASGLMATEDSGSNIKREAAYSSYMSEEEEERAARDPFRRGTQAVKDGLKYFIHMLSPTNIKHQIGVMQTKTIPEIIIGFFKMIFYAFYYAGYGNCMIVKYIFNILMSLMRGPATEEVELPAIEPEDKFSARALPPLPLEEPPGTVQAFGVDISKEDNGQYKVVLHESPAISPTSSVEETGESSPEESGTTEQQQEGDGSEPITLVDLLGGDAAKRAAQERSEAQKVQEAAMASIEAEAKKSAATATETPAVNQIDLSQYTHRAVSFLARNFYNLKYVALVLAFGINFMLLFYKVVNFGGDEEGSGDGDGDLFMGSGSGGGIASSGLGSGEGSGDGEDEDALEAVIVDEHYFYMAHVLRIAAMLHSIVSLCMLIAYYHLKVPLAIFKREKEIARRLEFDGLFIVEQPEDDDFKSHWDKLVISAKSFPVNYWDKFVKKKVRQKYSETYDFDSISNLLGMEKSAFTAQESEEGGLFNYIINIDWRYQIWKAGVTITDNAFLYSLWYFTFSILGNFNNFFFAAHLLDVAVGFKTLRTILQSVTHNGKQLVLTVMLLTIVVYIYTVIAFNFFRKFYVQEEDEEVERKCHDMLTCFVFHLYKGVRAGGGIGDEIGDPDGDPYEVYRIIFDITFFFFVIVILLAIIQGLIIDAFGELRDQLESVKDDMESNCFICGIGKDYFDKVPHGFDTHVQQEHNLANYMFFLMHLINKPDTEYTGQETYVWNMYQQRSWDFFPVGDCFRKQYEDELGGGGGG</sequence>
<keyword evidence="8" id="KW-0703">Sarcoplasmic reticulum</keyword>
<keyword evidence="5 15" id="KW-0812">Transmembrane</keyword>
<dbReference type="InterPro" id="IPR048581">
    <property type="entry name" value="RYDR_Jsol"/>
</dbReference>
<feature type="transmembrane region" description="Helical" evidence="15">
    <location>
        <begin position="4748"/>
        <end position="4770"/>
    </location>
</feature>
<dbReference type="SUPFAM" id="SSF47473">
    <property type="entry name" value="EF-hand"/>
    <property type="match status" value="1"/>
</dbReference>
<keyword evidence="10" id="KW-0406">Ion transport</keyword>
<dbReference type="GO" id="GO:0005790">
    <property type="term" value="C:smooth endoplasmic reticulum"/>
    <property type="evidence" value="ECO:0007669"/>
    <property type="project" value="TreeGrafter"/>
</dbReference>
<feature type="compositionally biased region" description="Low complexity" evidence="14">
    <location>
        <begin position="4577"/>
        <end position="4592"/>
    </location>
</feature>
<feature type="transmembrane region" description="Helical" evidence="15">
    <location>
        <begin position="5013"/>
        <end position="5036"/>
    </location>
</feature>
<dbReference type="InterPro" id="IPR035762">
    <property type="entry name" value="SPRY3_RyR"/>
</dbReference>
<evidence type="ECO:0008006" key="20">
    <source>
        <dbReference type="Google" id="ProtNLM"/>
    </source>
</evidence>
<evidence type="ECO:0000256" key="15">
    <source>
        <dbReference type="SAM" id="Phobius"/>
    </source>
</evidence>
<evidence type="ECO:0000256" key="8">
    <source>
        <dbReference type="ARBA" id="ARBA00022951"/>
    </source>
</evidence>
<dbReference type="FunFam" id="2.60.120.920:FF:000069">
    <property type="entry name" value="Ryanodine receptor 44F"/>
    <property type="match status" value="1"/>
</dbReference>
<dbReference type="Pfam" id="PF08709">
    <property type="entry name" value="Ins145_P3_rec"/>
    <property type="match status" value="1"/>
</dbReference>
<evidence type="ECO:0000256" key="6">
    <source>
        <dbReference type="ARBA" id="ARBA00022737"/>
    </source>
</evidence>